<reference evidence="4 5" key="1">
    <citation type="journal article" date="2019" name="Emerg. Microbes Infect.">
        <title>Comprehensive subspecies identification of 175 nontuberculous mycobacteria species based on 7547 genomic profiles.</title>
        <authorList>
            <person name="Matsumoto Y."/>
            <person name="Kinjo T."/>
            <person name="Motooka D."/>
            <person name="Nabeya D."/>
            <person name="Jung N."/>
            <person name="Uechi K."/>
            <person name="Horii T."/>
            <person name="Iida T."/>
            <person name="Fujita J."/>
            <person name="Nakamura S."/>
        </authorList>
    </citation>
    <scope>NUCLEOTIDE SEQUENCE [LARGE SCALE GENOMIC DNA]</scope>
    <source>
        <strain evidence="4 5">JCM 30396</strain>
    </source>
</reference>
<evidence type="ECO:0000313" key="4">
    <source>
        <dbReference type="EMBL" id="BBY63819.1"/>
    </source>
</evidence>
<evidence type="ECO:0000256" key="1">
    <source>
        <dbReference type="ARBA" id="ARBA00023125"/>
    </source>
</evidence>
<dbReference type="SUPFAM" id="SSF46689">
    <property type="entry name" value="Homeodomain-like"/>
    <property type="match status" value="1"/>
</dbReference>
<evidence type="ECO:0000259" key="3">
    <source>
        <dbReference type="PROSITE" id="PS50977"/>
    </source>
</evidence>
<feature type="domain" description="HTH tetR-type" evidence="3">
    <location>
        <begin position="1"/>
        <end position="52"/>
    </location>
</feature>
<dbReference type="EMBL" id="AP022596">
    <property type="protein sequence ID" value="BBY63819.1"/>
    <property type="molecule type" value="Genomic_DNA"/>
</dbReference>
<dbReference type="KEGG" id="mhev:MHEL_20620"/>
<dbReference type="Proteomes" id="UP000467148">
    <property type="component" value="Chromosome"/>
</dbReference>
<accession>A0A7I7T5P8</accession>
<dbReference type="AlphaFoldDB" id="A0A7I7T5P8"/>
<sequence length="171" mass="18824">MRYAIDVLRTDADASMTTLAAGVGIHRATLYRHFPTREALIARLTERATTEGRRLVDEIAELDPSRDAVRRLAAAITDFGDRYRFLVGTAPVLHSGADPIGLIPLMRQWQKAGIVRKDLPAQWLAVAFTALAIALEDHSGPLSMDVEPGDRPRLIFEMFTEGANVRSSLDG</sequence>
<protein>
    <recommendedName>
        <fullName evidence="3">HTH tetR-type domain-containing protein</fullName>
    </recommendedName>
</protein>
<gene>
    <name evidence="4" type="ORF">MHEL_20620</name>
</gene>
<keyword evidence="5" id="KW-1185">Reference proteome</keyword>
<evidence type="ECO:0000313" key="5">
    <source>
        <dbReference type="Proteomes" id="UP000467148"/>
    </source>
</evidence>
<dbReference type="PROSITE" id="PS50977">
    <property type="entry name" value="HTH_TETR_2"/>
    <property type="match status" value="1"/>
</dbReference>
<dbReference type="InterPro" id="IPR009057">
    <property type="entry name" value="Homeodomain-like_sf"/>
</dbReference>
<dbReference type="InterPro" id="IPR001647">
    <property type="entry name" value="HTH_TetR"/>
</dbReference>
<dbReference type="Gene3D" id="1.10.357.10">
    <property type="entry name" value="Tetracycline Repressor, domain 2"/>
    <property type="match status" value="1"/>
</dbReference>
<feature type="DNA-binding region" description="H-T-H motif" evidence="2">
    <location>
        <begin position="15"/>
        <end position="34"/>
    </location>
</feature>
<organism evidence="4 5">
    <name type="scientific">Mycolicibacterium helvum</name>
    <dbReference type="NCBI Taxonomy" id="1534349"/>
    <lineage>
        <taxon>Bacteria</taxon>
        <taxon>Bacillati</taxon>
        <taxon>Actinomycetota</taxon>
        <taxon>Actinomycetes</taxon>
        <taxon>Mycobacteriales</taxon>
        <taxon>Mycobacteriaceae</taxon>
        <taxon>Mycolicibacterium</taxon>
    </lineage>
</organism>
<name>A0A7I7T5P8_9MYCO</name>
<dbReference type="Pfam" id="PF00440">
    <property type="entry name" value="TetR_N"/>
    <property type="match status" value="1"/>
</dbReference>
<dbReference type="RefSeq" id="WP_163747428.1">
    <property type="nucleotide sequence ID" value="NZ_AP022596.1"/>
</dbReference>
<evidence type="ECO:0000256" key="2">
    <source>
        <dbReference type="PROSITE-ProRule" id="PRU00335"/>
    </source>
</evidence>
<proteinExistence type="predicted"/>
<keyword evidence="1 2" id="KW-0238">DNA-binding</keyword>
<dbReference type="GO" id="GO:0003677">
    <property type="term" value="F:DNA binding"/>
    <property type="evidence" value="ECO:0007669"/>
    <property type="project" value="UniProtKB-UniRule"/>
</dbReference>